<dbReference type="InterPro" id="IPR027417">
    <property type="entry name" value="P-loop_NTPase"/>
</dbReference>
<evidence type="ECO:0000256" key="8">
    <source>
        <dbReference type="SAM" id="Coils"/>
    </source>
</evidence>
<keyword evidence="6 7" id="KW-0505">Motor protein</keyword>
<dbReference type="SUPFAM" id="SSF52540">
    <property type="entry name" value="P-loop containing nucleoside triphosphate hydrolases"/>
    <property type="match status" value="1"/>
</dbReference>
<feature type="domain" description="Kinesin motor" evidence="10">
    <location>
        <begin position="92"/>
        <end position="487"/>
    </location>
</feature>
<reference evidence="11" key="1">
    <citation type="submission" date="2023-06" db="EMBL/GenBank/DDBJ databases">
        <title>Survivors Of The Sea: Transcriptome response of Skeletonema marinoi to long-term dormancy.</title>
        <authorList>
            <person name="Pinder M.I.M."/>
            <person name="Kourtchenko O."/>
            <person name="Robertson E.K."/>
            <person name="Larsson T."/>
            <person name="Maumus F."/>
            <person name="Osuna-Cruz C.M."/>
            <person name="Vancaester E."/>
            <person name="Stenow R."/>
            <person name="Vandepoele K."/>
            <person name="Ploug H."/>
            <person name="Bruchert V."/>
            <person name="Godhe A."/>
            <person name="Topel M."/>
        </authorList>
    </citation>
    <scope>NUCLEOTIDE SEQUENCE</scope>
    <source>
        <strain evidence="11">R05AC</strain>
    </source>
</reference>
<dbReference type="GO" id="GO:0007018">
    <property type="term" value="P:microtubule-based movement"/>
    <property type="evidence" value="ECO:0007669"/>
    <property type="project" value="InterPro"/>
</dbReference>
<keyword evidence="12" id="KW-1185">Reference proteome</keyword>
<feature type="region of interest" description="Disordered" evidence="9">
    <location>
        <begin position="1"/>
        <end position="94"/>
    </location>
</feature>
<evidence type="ECO:0000313" key="12">
    <source>
        <dbReference type="Proteomes" id="UP001224775"/>
    </source>
</evidence>
<evidence type="ECO:0000259" key="10">
    <source>
        <dbReference type="PROSITE" id="PS50067"/>
    </source>
</evidence>
<keyword evidence="3 6" id="KW-0547">Nucleotide-binding</keyword>
<feature type="binding site" evidence="6">
    <location>
        <begin position="182"/>
        <end position="189"/>
    </location>
    <ligand>
        <name>ATP</name>
        <dbReference type="ChEBI" id="CHEBI:30616"/>
    </ligand>
</feature>
<dbReference type="PROSITE" id="PS50067">
    <property type="entry name" value="KINESIN_MOTOR_2"/>
    <property type="match status" value="1"/>
</dbReference>
<gene>
    <name evidence="11" type="ORF">QTG54_010816</name>
</gene>
<protein>
    <recommendedName>
        <fullName evidence="7">Kinesin-like protein</fullName>
    </recommendedName>
</protein>
<feature type="region of interest" description="Disordered" evidence="9">
    <location>
        <begin position="120"/>
        <end position="140"/>
    </location>
</feature>
<dbReference type="InterPro" id="IPR019821">
    <property type="entry name" value="Kinesin_motor_CS"/>
</dbReference>
<evidence type="ECO:0000313" key="11">
    <source>
        <dbReference type="EMBL" id="KAK1738786.1"/>
    </source>
</evidence>
<evidence type="ECO:0000256" key="2">
    <source>
        <dbReference type="ARBA" id="ARBA00022490"/>
    </source>
</evidence>
<dbReference type="GO" id="GO:0007052">
    <property type="term" value="P:mitotic spindle organization"/>
    <property type="evidence" value="ECO:0007669"/>
    <property type="project" value="TreeGrafter"/>
</dbReference>
<keyword evidence="5 8" id="KW-0175">Coiled coil</keyword>
<evidence type="ECO:0000256" key="4">
    <source>
        <dbReference type="ARBA" id="ARBA00022840"/>
    </source>
</evidence>
<dbReference type="GO" id="GO:0005875">
    <property type="term" value="C:microtubule associated complex"/>
    <property type="evidence" value="ECO:0007669"/>
    <property type="project" value="TreeGrafter"/>
</dbReference>
<dbReference type="Proteomes" id="UP001224775">
    <property type="component" value="Unassembled WGS sequence"/>
</dbReference>
<keyword evidence="2" id="KW-0963">Cytoplasm</keyword>
<dbReference type="AlphaFoldDB" id="A0AAD8Y352"/>
<feature type="coiled-coil region" evidence="8">
    <location>
        <begin position="940"/>
        <end position="967"/>
    </location>
</feature>
<feature type="compositionally biased region" description="Low complexity" evidence="9">
    <location>
        <begin position="197"/>
        <end position="221"/>
    </location>
</feature>
<feature type="region of interest" description="Disordered" evidence="9">
    <location>
        <begin position="348"/>
        <end position="370"/>
    </location>
</feature>
<dbReference type="GO" id="GO:0005874">
    <property type="term" value="C:microtubule"/>
    <property type="evidence" value="ECO:0007669"/>
    <property type="project" value="UniProtKB-KW"/>
</dbReference>
<dbReference type="PROSITE" id="PS00411">
    <property type="entry name" value="KINESIN_MOTOR_1"/>
    <property type="match status" value="1"/>
</dbReference>
<feature type="region of interest" description="Disordered" evidence="9">
    <location>
        <begin position="197"/>
        <end position="226"/>
    </location>
</feature>
<accession>A0AAD8Y352</accession>
<evidence type="ECO:0000256" key="7">
    <source>
        <dbReference type="RuleBase" id="RU000394"/>
    </source>
</evidence>
<evidence type="ECO:0000256" key="6">
    <source>
        <dbReference type="PROSITE-ProRule" id="PRU00283"/>
    </source>
</evidence>
<evidence type="ECO:0000256" key="9">
    <source>
        <dbReference type="SAM" id="MobiDB-lite"/>
    </source>
</evidence>
<dbReference type="PANTHER" id="PTHR47969">
    <property type="entry name" value="CHROMOSOME-ASSOCIATED KINESIN KIF4A-RELATED"/>
    <property type="match status" value="1"/>
</dbReference>
<dbReference type="SMART" id="SM00129">
    <property type="entry name" value="KISc"/>
    <property type="match status" value="1"/>
</dbReference>
<dbReference type="Pfam" id="PF25764">
    <property type="entry name" value="KIF21A_4th"/>
    <property type="match status" value="1"/>
</dbReference>
<dbReference type="PANTHER" id="PTHR47969:SF15">
    <property type="entry name" value="CHROMOSOME-ASSOCIATED KINESIN KIF4A-RELATED"/>
    <property type="match status" value="1"/>
</dbReference>
<dbReference type="Pfam" id="PF00225">
    <property type="entry name" value="Kinesin"/>
    <property type="match status" value="1"/>
</dbReference>
<dbReference type="PRINTS" id="PR00380">
    <property type="entry name" value="KINESINHEAVY"/>
</dbReference>
<dbReference type="InterPro" id="IPR036961">
    <property type="entry name" value="Kinesin_motor_dom_sf"/>
</dbReference>
<evidence type="ECO:0000256" key="3">
    <source>
        <dbReference type="ARBA" id="ARBA00022741"/>
    </source>
</evidence>
<feature type="compositionally biased region" description="Polar residues" evidence="9">
    <location>
        <begin position="421"/>
        <end position="436"/>
    </location>
</feature>
<comment type="similarity">
    <text evidence="6 7">Belongs to the TRAFAC class myosin-kinesin ATPase superfamily. Kinesin family.</text>
</comment>
<dbReference type="GO" id="GO:0005524">
    <property type="term" value="F:ATP binding"/>
    <property type="evidence" value="ECO:0007669"/>
    <property type="project" value="UniProtKB-UniRule"/>
</dbReference>
<dbReference type="GO" id="GO:0003777">
    <property type="term" value="F:microtubule motor activity"/>
    <property type="evidence" value="ECO:0007669"/>
    <property type="project" value="InterPro"/>
</dbReference>
<feature type="non-terminal residue" evidence="11">
    <location>
        <position position="1"/>
    </location>
</feature>
<evidence type="ECO:0000256" key="5">
    <source>
        <dbReference type="ARBA" id="ARBA00023054"/>
    </source>
</evidence>
<comment type="caution">
    <text evidence="11">The sequence shown here is derived from an EMBL/GenBank/DDBJ whole genome shotgun (WGS) entry which is preliminary data.</text>
</comment>
<sequence>MNANSALDDSRRSSAESQSSNGTATSHRSGATASTTSSSTQQQKRKMRPSTAPVKNVKAHSSTSSHRASTAPPSSNSNTINNTTTDDASASNVRVVARLRPLSTKERNEHSNESIRANVHSSSIAVPDHHNDTGNNNNTRKFEFDAVFPPNSSQEQVYQTTCGDMISKSIFRGFNATILAYGQTGSGKTYTMGTDYSSSDGGNDSGKPIAAASSNNNSKSSILAPPAKSEGVIGRAVHDLFSTRNSLPNGRNRVKVEMSYLEIYNEQAIDLLSDDHPTDASTLQVRDSKSEGVVVQNLNSFIVSSPREVAALMEKAGAKRATGSTQMNSVSSRSHAICTLTVTIAPLESSDGGSGSNNEEASSSPRNHAMRAKLTLVDLAGSERIKRTGAEGARMKEGININKGLFVLGQVVSALSELGQSGKTSRSASSGNNTSHIPYRDSKLTRLLQDSLGGNSRTVMIACISPADSNVEESTNTLRYAERTRNIKNSAVRNVVSTGLSASEAAALRRENQQLKLELAQMETKMHMSQGSSSYLGHGGSGIIPSLENAQDIALVAKLQAQCTSFLAEIAILKEKGQNHANEVLEASERADKWQMKAESILQTASEQGIVLPDSMKENNLDLVSQLRSELNDCKAELSEARTDAAVARATAGVIISGKGGYGDMQDMKSSVEDMIIDEDGEEDDDEDDGKEQLTTELSAVSNLIEQKEAMVVQITKERACRDNLQHHLENSLKLLQTEVESLTSERDGLLTKMSSTTEHRRKGKPDDPTTKKLRNELTRLGDRIKELNQKANEHKRSIRMREEAERRCEKLMAEIAEDKKRRASLQKKLKETSIEMRAEKKAAHQKALKMMKDTQKLKIEMSKIKMAAEKQATVLKRKIDQQAAKDKARRDLENKRRCAEKMRLASAMSDNGDVKESRKSELANWVDGELEFCVIDSQIEETKRSLESALANRKELRNNITDADANDDLVQ</sequence>
<feature type="compositionally biased region" description="Low complexity" evidence="9">
    <location>
        <begin position="15"/>
        <end position="40"/>
    </location>
</feature>
<proteinExistence type="inferred from homology"/>
<feature type="compositionally biased region" description="Low complexity" evidence="9">
    <location>
        <begin position="60"/>
        <end position="90"/>
    </location>
</feature>
<dbReference type="GO" id="GO:0051231">
    <property type="term" value="P:spindle elongation"/>
    <property type="evidence" value="ECO:0007669"/>
    <property type="project" value="TreeGrafter"/>
</dbReference>
<dbReference type="EMBL" id="JATAAI010000020">
    <property type="protein sequence ID" value="KAK1738786.1"/>
    <property type="molecule type" value="Genomic_DNA"/>
</dbReference>
<feature type="compositionally biased region" description="Low complexity" evidence="9">
    <location>
        <begin position="348"/>
        <end position="364"/>
    </location>
</feature>
<dbReference type="InterPro" id="IPR001752">
    <property type="entry name" value="Kinesin_motor_dom"/>
</dbReference>
<dbReference type="GO" id="GO:0008017">
    <property type="term" value="F:microtubule binding"/>
    <property type="evidence" value="ECO:0007669"/>
    <property type="project" value="InterPro"/>
</dbReference>
<keyword evidence="4 6" id="KW-0067">ATP-binding</keyword>
<comment type="subcellular location">
    <subcellularLocation>
        <location evidence="1">Cytoplasm</location>
    </subcellularLocation>
</comment>
<organism evidence="11 12">
    <name type="scientific">Skeletonema marinoi</name>
    <dbReference type="NCBI Taxonomy" id="267567"/>
    <lineage>
        <taxon>Eukaryota</taxon>
        <taxon>Sar</taxon>
        <taxon>Stramenopiles</taxon>
        <taxon>Ochrophyta</taxon>
        <taxon>Bacillariophyta</taxon>
        <taxon>Coscinodiscophyceae</taxon>
        <taxon>Thalassiosirophycidae</taxon>
        <taxon>Thalassiosirales</taxon>
        <taxon>Skeletonemataceae</taxon>
        <taxon>Skeletonema</taxon>
        <taxon>Skeletonema marinoi-dohrnii complex</taxon>
    </lineage>
</organism>
<name>A0AAD8Y352_9STRA</name>
<dbReference type="GO" id="GO:0005737">
    <property type="term" value="C:cytoplasm"/>
    <property type="evidence" value="ECO:0007669"/>
    <property type="project" value="UniProtKB-SubCell"/>
</dbReference>
<feature type="region of interest" description="Disordered" evidence="9">
    <location>
        <begin position="744"/>
        <end position="773"/>
    </location>
</feature>
<feature type="region of interest" description="Disordered" evidence="9">
    <location>
        <begin position="421"/>
        <end position="440"/>
    </location>
</feature>
<dbReference type="Gene3D" id="3.40.850.10">
    <property type="entry name" value="Kinesin motor domain"/>
    <property type="match status" value="1"/>
</dbReference>
<dbReference type="InterPro" id="IPR027640">
    <property type="entry name" value="Kinesin-like_fam"/>
</dbReference>
<keyword evidence="7" id="KW-0493">Microtubule</keyword>
<evidence type="ECO:0000256" key="1">
    <source>
        <dbReference type="ARBA" id="ARBA00004496"/>
    </source>
</evidence>